<dbReference type="AlphaFoldDB" id="W3WZM6"/>
<dbReference type="GO" id="GO:0004497">
    <property type="term" value="F:monooxygenase activity"/>
    <property type="evidence" value="ECO:0007669"/>
    <property type="project" value="UniProtKB-KW"/>
</dbReference>
<keyword evidence="6" id="KW-0560">Oxidoreductase</keyword>
<keyword evidence="10" id="KW-1185">Reference proteome</keyword>
<evidence type="ECO:0000256" key="5">
    <source>
        <dbReference type="ARBA" id="ARBA00022723"/>
    </source>
</evidence>
<sequence length="161" mass="17910">MAELLVDAYLTEHGDRPGPMEPTFKYLACAQLRLFLIGGHDTTSSALVYTYHLLYENPGPLARLRAEHDEALGEDIAEAGARISADPTLLNKLPYTNACIKETMRIFPPASAMRVGTPDIVLTDRNGTQYPTAGCNVWSLHLAMHRSPKLFKEPRSFIPER</sequence>
<dbReference type="InterPro" id="IPR036396">
    <property type="entry name" value="Cyt_P450_sf"/>
</dbReference>
<evidence type="ECO:0000256" key="7">
    <source>
        <dbReference type="ARBA" id="ARBA00023004"/>
    </source>
</evidence>
<dbReference type="InterPro" id="IPR001128">
    <property type="entry name" value="Cyt_P450"/>
</dbReference>
<evidence type="ECO:0000256" key="8">
    <source>
        <dbReference type="ARBA" id="ARBA00023033"/>
    </source>
</evidence>
<dbReference type="KEGG" id="pfy:PFICI_09148"/>
<evidence type="ECO:0000256" key="3">
    <source>
        <dbReference type="ARBA" id="ARBA00010617"/>
    </source>
</evidence>
<dbReference type="SUPFAM" id="SSF48264">
    <property type="entry name" value="Cytochrome P450"/>
    <property type="match status" value="1"/>
</dbReference>
<dbReference type="eggNOG" id="KOG0158">
    <property type="taxonomic scope" value="Eukaryota"/>
</dbReference>
<dbReference type="GO" id="GO:0020037">
    <property type="term" value="F:heme binding"/>
    <property type="evidence" value="ECO:0007669"/>
    <property type="project" value="InterPro"/>
</dbReference>
<reference evidence="10" key="1">
    <citation type="journal article" date="2015" name="BMC Genomics">
        <title>Genomic and transcriptomic analysis of the endophytic fungus Pestalotiopsis fici reveals its lifestyle and high potential for synthesis of natural products.</title>
        <authorList>
            <person name="Wang X."/>
            <person name="Zhang X."/>
            <person name="Liu L."/>
            <person name="Xiang M."/>
            <person name="Wang W."/>
            <person name="Sun X."/>
            <person name="Che Y."/>
            <person name="Guo L."/>
            <person name="Liu G."/>
            <person name="Guo L."/>
            <person name="Wang C."/>
            <person name="Yin W.B."/>
            <person name="Stadler M."/>
            <person name="Zhang X."/>
            <person name="Liu X."/>
        </authorList>
    </citation>
    <scope>NUCLEOTIDE SEQUENCE [LARGE SCALE GENOMIC DNA]</scope>
    <source>
        <strain evidence="10">W106-1 / CGMCC3.15140</strain>
    </source>
</reference>
<protein>
    <submittedName>
        <fullName evidence="9">Uncharacterized protein</fullName>
    </submittedName>
</protein>
<evidence type="ECO:0000313" key="10">
    <source>
        <dbReference type="Proteomes" id="UP000030651"/>
    </source>
</evidence>
<gene>
    <name evidence="9" type="ORF">PFICI_09148</name>
</gene>
<dbReference type="STRING" id="1229662.W3WZM6"/>
<dbReference type="InParanoid" id="W3WZM6"/>
<comment type="pathway">
    <text evidence="2">Secondary metabolite biosynthesis.</text>
</comment>
<dbReference type="HOGENOM" id="CLU_112112_0_0_1"/>
<dbReference type="Pfam" id="PF00067">
    <property type="entry name" value="p450"/>
    <property type="match status" value="1"/>
</dbReference>
<evidence type="ECO:0000256" key="2">
    <source>
        <dbReference type="ARBA" id="ARBA00005179"/>
    </source>
</evidence>
<evidence type="ECO:0000313" key="9">
    <source>
        <dbReference type="EMBL" id="ETS79295.1"/>
    </source>
</evidence>
<dbReference type="GeneID" id="19274161"/>
<dbReference type="OMA" id="FKYLACA"/>
<dbReference type="InterPro" id="IPR050121">
    <property type="entry name" value="Cytochrome_P450_monoxygenase"/>
</dbReference>
<dbReference type="RefSeq" id="XP_007835920.1">
    <property type="nucleotide sequence ID" value="XM_007837729.1"/>
</dbReference>
<keyword evidence="8" id="KW-0503">Monooxygenase</keyword>
<evidence type="ECO:0000256" key="1">
    <source>
        <dbReference type="ARBA" id="ARBA00001971"/>
    </source>
</evidence>
<dbReference type="InterPro" id="IPR002403">
    <property type="entry name" value="Cyt_P450_E_grp-IV"/>
</dbReference>
<name>W3WZM6_PESFW</name>
<organism evidence="9 10">
    <name type="scientific">Pestalotiopsis fici (strain W106-1 / CGMCC3.15140)</name>
    <dbReference type="NCBI Taxonomy" id="1229662"/>
    <lineage>
        <taxon>Eukaryota</taxon>
        <taxon>Fungi</taxon>
        <taxon>Dikarya</taxon>
        <taxon>Ascomycota</taxon>
        <taxon>Pezizomycotina</taxon>
        <taxon>Sordariomycetes</taxon>
        <taxon>Xylariomycetidae</taxon>
        <taxon>Amphisphaeriales</taxon>
        <taxon>Sporocadaceae</taxon>
        <taxon>Pestalotiopsis</taxon>
    </lineage>
</organism>
<dbReference type="EMBL" id="KI912114">
    <property type="protein sequence ID" value="ETS79295.1"/>
    <property type="molecule type" value="Genomic_DNA"/>
</dbReference>
<keyword evidence="5" id="KW-0479">Metal-binding</keyword>
<dbReference type="Proteomes" id="UP000030651">
    <property type="component" value="Unassembled WGS sequence"/>
</dbReference>
<proteinExistence type="inferred from homology"/>
<evidence type="ECO:0000256" key="6">
    <source>
        <dbReference type="ARBA" id="ARBA00023002"/>
    </source>
</evidence>
<dbReference type="PANTHER" id="PTHR24305">
    <property type="entry name" value="CYTOCHROME P450"/>
    <property type="match status" value="1"/>
</dbReference>
<evidence type="ECO:0000256" key="4">
    <source>
        <dbReference type="ARBA" id="ARBA00022617"/>
    </source>
</evidence>
<dbReference type="GO" id="GO:0005506">
    <property type="term" value="F:iron ion binding"/>
    <property type="evidence" value="ECO:0007669"/>
    <property type="project" value="InterPro"/>
</dbReference>
<keyword evidence="7" id="KW-0408">Iron</keyword>
<keyword evidence="4" id="KW-0349">Heme</keyword>
<comment type="cofactor">
    <cofactor evidence="1">
        <name>heme</name>
        <dbReference type="ChEBI" id="CHEBI:30413"/>
    </cofactor>
</comment>
<dbReference type="Gene3D" id="1.10.630.10">
    <property type="entry name" value="Cytochrome P450"/>
    <property type="match status" value="1"/>
</dbReference>
<accession>W3WZM6</accession>
<dbReference type="PRINTS" id="PR00465">
    <property type="entry name" value="EP450IV"/>
</dbReference>
<dbReference type="PANTHER" id="PTHR24305:SF107">
    <property type="entry name" value="P450, PUTATIVE (EUROFUNG)-RELATED"/>
    <property type="match status" value="1"/>
</dbReference>
<comment type="similarity">
    <text evidence="3">Belongs to the cytochrome P450 family.</text>
</comment>
<dbReference type="GO" id="GO:0016705">
    <property type="term" value="F:oxidoreductase activity, acting on paired donors, with incorporation or reduction of molecular oxygen"/>
    <property type="evidence" value="ECO:0007669"/>
    <property type="project" value="InterPro"/>
</dbReference>
<dbReference type="PRINTS" id="PR00385">
    <property type="entry name" value="P450"/>
</dbReference>
<dbReference type="OrthoDB" id="10029320at2759"/>